<feature type="domain" description="DUF5067" evidence="3">
    <location>
        <begin position="75"/>
        <end position="199"/>
    </location>
</feature>
<dbReference type="Gene3D" id="2.60.40.1240">
    <property type="match status" value="1"/>
</dbReference>
<dbReference type="PROSITE" id="PS51257">
    <property type="entry name" value="PROKAR_LIPOPROTEIN"/>
    <property type="match status" value="1"/>
</dbReference>
<dbReference type="InterPro" id="IPR031989">
    <property type="entry name" value="DUF5067"/>
</dbReference>
<organism evidence="4 5">
    <name type="scientific">Staphylococcus pettenkoferi</name>
    <dbReference type="NCBI Taxonomy" id="170573"/>
    <lineage>
        <taxon>Bacteria</taxon>
        <taxon>Bacillati</taxon>
        <taxon>Bacillota</taxon>
        <taxon>Bacilli</taxon>
        <taxon>Bacillales</taxon>
        <taxon>Staphylococcaceae</taxon>
        <taxon>Staphylococcus</taxon>
    </lineage>
</organism>
<feature type="compositionally biased region" description="Basic and acidic residues" evidence="2">
    <location>
        <begin position="257"/>
        <end position="270"/>
    </location>
</feature>
<evidence type="ECO:0000313" key="5">
    <source>
        <dbReference type="Proteomes" id="UP000235748"/>
    </source>
</evidence>
<feature type="compositionally biased region" description="Basic and acidic residues" evidence="2">
    <location>
        <begin position="32"/>
        <end position="79"/>
    </location>
</feature>
<accession>A0A2N6QIV9</accession>
<sequence length="270" mass="30944">MSTRLNNKKGAPKLKKVLTLLFASTLLVGCGHDSHSSKEDKSKHESSKKEDSQSKEESKSKGSEDKDKEYDTSEHETYKKKPSGTFKGDKLETKDYIVTIKDKEIIHDKDKDRDVVAFKFEVKNKSGKSNLNASFAWIESFNILQDSKDTENKLSPSYISFRDGKYAEWDKHQRDNIKKGGTAKGIETYELQGKDDVFIVGKDNNNYDKDLGRTKVKLKDLHKSSFSPREELEKSIDKELEKEDEIQDKKDHHKSQKKDDDDKDKAVTDA</sequence>
<dbReference type="InterPro" id="IPR029050">
    <property type="entry name" value="Immunoprotect_excell_Ig-like"/>
</dbReference>
<dbReference type="Pfam" id="PF16729">
    <property type="entry name" value="DUF5067"/>
    <property type="match status" value="1"/>
</dbReference>
<dbReference type="AlphaFoldDB" id="A0A2N6QIV9"/>
<feature type="compositionally biased region" description="Basic and acidic residues" evidence="2">
    <location>
        <begin position="220"/>
        <end position="241"/>
    </location>
</feature>
<evidence type="ECO:0000256" key="1">
    <source>
        <dbReference type="ARBA" id="ARBA00022729"/>
    </source>
</evidence>
<dbReference type="STRING" id="170573.GCA_001076995_01459"/>
<dbReference type="EMBL" id="PNGG01000002">
    <property type="protein sequence ID" value="PMC19515.1"/>
    <property type="molecule type" value="Genomic_DNA"/>
</dbReference>
<evidence type="ECO:0000256" key="2">
    <source>
        <dbReference type="SAM" id="MobiDB-lite"/>
    </source>
</evidence>
<evidence type="ECO:0000259" key="3">
    <source>
        <dbReference type="Pfam" id="PF16729"/>
    </source>
</evidence>
<feature type="region of interest" description="Disordered" evidence="2">
    <location>
        <begin position="31"/>
        <end position="88"/>
    </location>
</feature>
<proteinExistence type="predicted"/>
<name>A0A2N6QIV9_9STAP</name>
<reference evidence="4 5" key="1">
    <citation type="submission" date="2017-09" db="EMBL/GenBank/DDBJ databases">
        <title>Bacterial strain isolated from the female urinary microbiota.</title>
        <authorList>
            <person name="Thomas-White K."/>
            <person name="Kumar N."/>
            <person name="Forster S."/>
            <person name="Putonti C."/>
            <person name="Lawley T."/>
            <person name="Wolfe A.J."/>
        </authorList>
    </citation>
    <scope>NUCLEOTIDE SEQUENCE [LARGE SCALE GENOMIC DNA]</scope>
    <source>
        <strain evidence="4 5">UMB0834</strain>
    </source>
</reference>
<gene>
    <name evidence="4" type="ORF">CJ235_03920</name>
</gene>
<dbReference type="Proteomes" id="UP000235748">
    <property type="component" value="Unassembled WGS sequence"/>
</dbReference>
<comment type="caution">
    <text evidence="4">The sequence shown here is derived from an EMBL/GenBank/DDBJ whole genome shotgun (WGS) entry which is preliminary data.</text>
</comment>
<feature type="region of interest" description="Disordered" evidence="2">
    <location>
        <begin position="220"/>
        <end position="270"/>
    </location>
</feature>
<evidence type="ECO:0000313" key="4">
    <source>
        <dbReference type="EMBL" id="PMC19515.1"/>
    </source>
</evidence>
<keyword evidence="1" id="KW-0732">Signal</keyword>
<protein>
    <submittedName>
        <fullName evidence="4">DUF5067 domain-containing protein</fullName>
    </submittedName>
</protein>